<evidence type="ECO:0000313" key="1">
    <source>
        <dbReference type="EMBL" id="NWB95770.1"/>
    </source>
</evidence>
<reference evidence="1 2" key="1">
    <citation type="submission" date="2020-04" db="EMBL/GenBank/DDBJ databases">
        <title>Molecular characterization of pseudomonads from Agaricus bisporus reveal novel blotch 2 pathogens in Western Europe.</title>
        <authorList>
            <person name="Taparia T."/>
            <person name="Krijger M."/>
            <person name="Haynes E."/>
            <person name="Elpinstone J.G."/>
            <person name="Noble R."/>
            <person name="Van Der Wolf J."/>
        </authorList>
    </citation>
    <scope>NUCLEOTIDE SEQUENCE [LARGE SCALE GENOMIC DNA]</scope>
    <source>
        <strain evidence="1 2">H7001</strain>
    </source>
</reference>
<dbReference type="EMBL" id="JACAQB010000004">
    <property type="protein sequence ID" value="NWB95770.1"/>
    <property type="molecule type" value="Genomic_DNA"/>
</dbReference>
<sequence>MANLNDIQTRYEVLNGVRPVDGEYLRQLQVALKILLPDDFIQASCFFDGSGVAVLPVHAIDWQPEMNVFSETTRLREKISLPNHFLVLGEPPASLLVMDCNEGGAVIWCDATDAPRLGKERLMSPPKVWRNYTEFLEYLIDEEELDRTSGSIDY</sequence>
<dbReference type="RefSeq" id="WP_177101048.1">
    <property type="nucleotide sequence ID" value="NZ_JACAQB010000004.1"/>
</dbReference>
<dbReference type="Proteomes" id="UP000539985">
    <property type="component" value="Unassembled WGS sequence"/>
</dbReference>
<dbReference type="AlphaFoldDB" id="A0A7Y7X9X7"/>
<organism evidence="1 2">
    <name type="scientific">Pseudomonas gingeri</name>
    <dbReference type="NCBI Taxonomy" id="117681"/>
    <lineage>
        <taxon>Bacteria</taxon>
        <taxon>Pseudomonadati</taxon>
        <taxon>Pseudomonadota</taxon>
        <taxon>Gammaproteobacteria</taxon>
        <taxon>Pseudomonadales</taxon>
        <taxon>Pseudomonadaceae</taxon>
        <taxon>Pseudomonas</taxon>
    </lineage>
</organism>
<evidence type="ECO:0008006" key="3">
    <source>
        <dbReference type="Google" id="ProtNLM"/>
    </source>
</evidence>
<dbReference type="Gene3D" id="3.40.1580.10">
    <property type="entry name" value="SMI1/KNR4-like"/>
    <property type="match status" value="1"/>
</dbReference>
<dbReference type="InterPro" id="IPR037883">
    <property type="entry name" value="Knr4/Smi1-like_sf"/>
</dbReference>
<proteinExistence type="predicted"/>
<dbReference type="SUPFAM" id="SSF160631">
    <property type="entry name" value="SMI1/KNR4-like"/>
    <property type="match status" value="1"/>
</dbReference>
<accession>A0A7Y7X9X7</accession>
<name>A0A7Y7X9X7_9PSED</name>
<gene>
    <name evidence="1" type="ORF">HX882_07715</name>
</gene>
<comment type="caution">
    <text evidence="1">The sequence shown here is derived from an EMBL/GenBank/DDBJ whole genome shotgun (WGS) entry which is preliminary data.</text>
</comment>
<evidence type="ECO:0000313" key="2">
    <source>
        <dbReference type="Proteomes" id="UP000539985"/>
    </source>
</evidence>
<protein>
    <recommendedName>
        <fullName evidence="3">SMI1/KNR4 family protein</fullName>
    </recommendedName>
</protein>